<keyword evidence="5 6" id="KW-0472">Membrane</keyword>
<comment type="subcellular location">
    <subcellularLocation>
        <location evidence="1">Membrane</location>
        <topology evidence="1">Multi-pass membrane protein</topology>
    </subcellularLocation>
</comment>
<feature type="transmembrane region" description="Helical" evidence="6">
    <location>
        <begin position="49"/>
        <end position="66"/>
    </location>
</feature>
<evidence type="ECO:0000256" key="5">
    <source>
        <dbReference type="ARBA" id="ARBA00023136"/>
    </source>
</evidence>
<protein>
    <submittedName>
        <fullName evidence="7">Uncharacterized membrane protein YgdD, TMEM256/DUF423 family</fullName>
    </submittedName>
</protein>
<dbReference type="Proteomes" id="UP000190774">
    <property type="component" value="Unassembled WGS sequence"/>
</dbReference>
<evidence type="ECO:0000313" key="8">
    <source>
        <dbReference type="Proteomes" id="UP000190774"/>
    </source>
</evidence>
<evidence type="ECO:0000256" key="2">
    <source>
        <dbReference type="ARBA" id="ARBA00009694"/>
    </source>
</evidence>
<dbReference type="AlphaFoldDB" id="A0A1T4Z4X7"/>
<evidence type="ECO:0000256" key="4">
    <source>
        <dbReference type="ARBA" id="ARBA00022989"/>
    </source>
</evidence>
<gene>
    <name evidence="7" type="ORF">SAMN02745166_04981</name>
</gene>
<evidence type="ECO:0000313" key="7">
    <source>
        <dbReference type="EMBL" id="SKB08605.1"/>
    </source>
</evidence>
<reference evidence="8" key="1">
    <citation type="submission" date="2017-02" db="EMBL/GenBank/DDBJ databases">
        <authorList>
            <person name="Varghese N."/>
            <person name="Submissions S."/>
        </authorList>
    </citation>
    <scope>NUCLEOTIDE SEQUENCE [LARGE SCALE GENOMIC DNA]</scope>
    <source>
        <strain evidence="8">ATCC 700200</strain>
    </source>
</reference>
<dbReference type="Pfam" id="PF04241">
    <property type="entry name" value="DUF423"/>
    <property type="match status" value="1"/>
</dbReference>
<dbReference type="InterPro" id="IPR006696">
    <property type="entry name" value="DUF423"/>
</dbReference>
<sequence>MQPDTTRLRLAAILGLSAIILGSLGAHGKVHDMVVAAGAFENWKTAVSYHLPHAILLVILALAGKVGGKRGTWAWNSLFIGVLLFSGSLYTHALTQVKWLVYVTPIGGVGMMLGWVLLLCARWQPRG</sequence>
<dbReference type="STRING" id="48467.SAMN02745166_04981"/>
<comment type="similarity">
    <text evidence="2">Belongs to the UPF0382 family.</text>
</comment>
<feature type="transmembrane region" description="Helical" evidence="6">
    <location>
        <begin position="73"/>
        <end position="93"/>
    </location>
</feature>
<evidence type="ECO:0000256" key="6">
    <source>
        <dbReference type="SAM" id="Phobius"/>
    </source>
</evidence>
<dbReference type="OrthoDB" id="9802121at2"/>
<evidence type="ECO:0000256" key="3">
    <source>
        <dbReference type="ARBA" id="ARBA00022692"/>
    </source>
</evidence>
<dbReference type="EMBL" id="FUYE01000028">
    <property type="protein sequence ID" value="SKB08605.1"/>
    <property type="molecule type" value="Genomic_DNA"/>
</dbReference>
<proteinExistence type="inferred from homology"/>
<accession>A0A1T4Z4X7</accession>
<dbReference type="RefSeq" id="WP_078816092.1">
    <property type="nucleotide sequence ID" value="NZ_FUYE01000028.1"/>
</dbReference>
<organism evidence="7 8">
    <name type="scientific">Prosthecobacter debontii</name>
    <dbReference type="NCBI Taxonomy" id="48467"/>
    <lineage>
        <taxon>Bacteria</taxon>
        <taxon>Pseudomonadati</taxon>
        <taxon>Verrucomicrobiota</taxon>
        <taxon>Verrucomicrobiia</taxon>
        <taxon>Verrucomicrobiales</taxon>
        <taxon>Verrucomicrobiaceae</taxon>
        <taxon>Prosthecobacter</taxon>
    </lineage>
</organism>
<dbReference type="PANTHER" id="PTHR43461:SF1">
    <property type="entry name" value="TRANSMEMBRANE PROTEIN 256"/>
    <property type="match status" value="1"/>
</dbReference>
<keyword evidence="3 6" id="KW-0812">Transmembrane</keyword>
<dbReference type="PANTHER" id="PTHR43461">
    <property type="entry name" value="TRANSMEMBRANE PROTEIN 256"/>
    <property type="match status" value="1"/>
</dbReference>
<evidence type="ECO:0000256" key="1">
    <source>
        <dbReference type="ARBA" id="ARBA00004141"/>
    </source>
</evidence>
<dbReference type="GO" id="GO:0005886">
    <property type="term" value="C:plasma membrane"/>
    <property type="evidence" value="ECO:0007669"/>
    <property type="project" value="TreeGrafter"/>
</dbReference>
<feature type="transmembrane region" description="Helical" evidence="6">
    <location>
        <begin position="99"/>
        <end position="121"/>
    </location>
</feature>
<keyword evidence="4 6" id="KW-1133">Transmembrane helix</keyword>
<keyword evidence="8" id="KW-1185">Reference proteome</keyword>
<name>A0A1T4Z4X7_9BACT</name>